<evidence type="ECO:0000313" key="2">
    <source>
        <dbReference type="Proteomes" id="UP000063964"/>
    </source>
</evidence>
<dbReference type="STRING" id="888061.AXF15_12490"/>
<evidence type="ECO:0000313" key="1">
    <source>
        <dbReference type="EMBL" id="AMD93837.1"/>
    </source>
</evidence>
<sequence>MLDRFFLQTSETLLQQVSRSFGEVSHRPQETPILTTAILVAAAILCYLLWKKIASGKGSRWGGGPAMQPEAVTAILQQALMHRSRMDMSFHSIDEVRKTVSCTLHDISDEEIVLEMPVGITPSEFWQDRVMDCFFRIPQPGKGPYFYRFSTSVLRTFRDGGIGYLVLTMPRKVELGQKRRHLRLEVPPADIRDFRIWAPEDGTCPFDTEEEAWPAPLAVYASDGAGMRVMDISGGGIKLFFDPEQYQGLEEFVARNPVLFMRLELIPVAGTEYPPYYIAARLRTSVRDVNSGALLLGYEFVECRDRKATTLDWIRIEPRQGVDDLVNWVFKRHLELYREGEIV</sequence>
<dbReference type="EMBL" id="CP014230">
    <property type="protein sequence ID" value="AMD93837.1"/>
    <property type="molecule type" value="Genomic_DNA"/>
</dbReference>
<dbReference type="KEGG" id="doa:AXF15_12490"/>
<keyword evidence="2" id="KW-1185">Reference proteome</keyword>
<dbReference type="AlphaFoldDB" id="A0A0X8JS87"/>
<protein>
    <recommendedName>
        <fullName evidence="3">PilZ domain-containing protein</fullName>
    </recommendedName>
</protein>
<dbReference type="RefSeq" id="WP_066608142.1">
    <property type="nucleotide sequence ID" value="NZ_CP014230.1"/>
</dbReference>
<organism evidence="1 2">
    <name type="scientific">Desulfomicrobium orale DSM 12838</name>
    <dbReference type="NCBI Taxonomy" id="888061"/>
    <lineage>
        <taxon>Bacteria</taxon>
        <taxon>Pseudomonadati</taxon>
        <taxon>Thermodesulfobacteriota</taxon>
        <taxon>Desulfovibrionia</taxon>
        <taxon>Desulfovibrionales</taxon>
        <taxon>Desulfomicrobiaceae</taxon>
        <taxon>Desulfomicrobium</taxon>
    </lineage>
</organism>
<dbReference type="OrthoDB" id="5470063at2"/>
<proteinExistence type="predicted"/>
<accession>A0A0X8JS87</accession>
<reference evidence="2" key="1">
    <citation type="submission" date="2016-02" db="EMBL/GenBank/DDBJ databases">
        <authorList>
            <person name="Holder M.E."/>
            <person name="Ajami N.J."/>
            <person name="Petrosino J.F."/>
        </authorList>
    </citation>
    <scope>NUCLEOTIDE SEQUENCE [LARGE SCALE GENOMIC DNA]</scope>
    <source>
        <strain evidence="2">DSM 12838</strain>
    </source>
</reference>
<name>A0A0X8JS87_9BACT</name>
<dbReference type="Proteomes" id="UP000063964">
    <property type="component" value="Chromosome"/>
</dbReference>
<gene>
    <name evidence="1" type="ORF">AXF15_12490</name>
</gene>
<evidence type="ECO:0008006" key="3">
    <source>
        <dbReference type="Google" id="ProtNLM"/>
    </source>
</evidence>